<reference evidence="1 2" key="1">
    <citation type="journal article" date="2015" name="Proc. Natl. Acad. Sci. U.S.A.">
        <title>The resurrection genome of Boea hygrometrica: A blueprint for survival of dehydration.</title>
        <authorList>
            <person name="Xiao L."/>
            <person name="Yang G."/>
            <person name="Zhang L."/>
            <person name="Yang X."/>
            <person name="Zhao S."/>
            <person name="Ji Z."/>
            <person name="Zhou Q."/>
            <person name="Hu M."/>
            <person name="Wang Y."/>
            <person name="Chen M."/>
            <person name="Xu Y."/>
            <person name="Jin H."/>
            <person name="Xiao X."/>
            <person name="Hu G."/>
            <person name="Bao F."/>
            <person name="Hu Y."/>
            <person name="Wan P."/>
            <person name="Li L."/>
            <person name="Deng X."/>
            <person name="Kuang T."/>
            <person name="Xiang C."/>
            <person name="Zhu J.K."/>
            <person name="Oliver M.J."/>
            <person name="He Y."/>
        </authorList>
    </citation>
    <scope>NUCLEOTIDE SEQUENCE [LARGE SCALE GENOMIC DNA]</scope>
    <source>
        <strain evidence="2">cv. XS01</strain>
    </source>
</reference>
<gene>
    <name evidence="1" type="ORF">F511_10145</name>
</gene>
<evidence type="ECO:0000313" key="2">
    <source>
        <dbReference type="Proteomes" id="UP000250235"/>
    </source>
</evidence>
<organism evidence="1 2">
    <name type="scientific">Dorcoceras hygrometricum</name>
    <dbReference type="NCBI Taxonomy" id="472368"/>
    <lineage>
        <taxon>Eukaryota</taxon>
        <taxon>Viridiplantae</taxon>
        <taxon>Streptophyta</taxon>
        <taxon>Embryophyta</taxon>
        <taxon>Tracheophyta</taxon>
        <taxon>Spermatophyta</taxon>
        <taxon>Magnoliopsida</taxon>
        <taxon>eudicotyledons</taxon>
        <taxon>Gunneridae</taxon>
        <taxon>Pentapetalae</taxon>
        <taxon>asterids</taxon>
        <taxon>lamiids</taxon>
        <taxon>Lamiales</taxon>
        <taxon>Gesneriaceae</taxon>
        <taxon>Didymocarpoideae</taxon>
        <taxon>Trichosporeae</taxon>
        <taxon>Loxocarpinae</taxon>
        <taxon>Dorcoceras</taxon>
    </lineage>
</organism>
<dbReference type="AlphaFoldDB" id="A0A2Z7BRR6"/>
<accession>A0A2Z7BRR6</accession>
<proteinExistence type="predicted"/>
<sequence>MSFRVLARSGVARENRFDSGSETVGFIGLGYSGYRDNRYEPTDVSTLWYLDSGYARHMIGNQKLLSEVVPHKGSKIVFGDNAYGNTVGNVARLVPAGMNST</sequence>
<keyword evidence="2" id="KW-1185">Reference proteome</keyword>
<dbReference type="Proteomes" id="UP000250235">
    <property type="component" value="Unassembled WGS sequence"/>
</dbReference>
<name>A0A2Z7BRR6_9LAMI</name>
<dbReference type="EMBL" id="KV005016">
    <property type="protein sequence ID" value="KZV34890.1"/>
    <property type="molecule type" value="Genomic_DNA"/>
</dbReference>
<protein>
    <submittedName>
        <fullName evidence="1">Uncharacterized protein</fullName>
    </submittedName>
</protein>
<dbReference type="OrthoDB" id="1932348at2759"/>
<evidence type="ECO:0000313" key="1">
    <source>
        <dbReference type="EMBL" id="KZV34890.1"/>
    </source>
</evidence>